<dbReference type="InterPro" id="IPR008258">
    <property type="entry name" value="Transglycosylase_SLT_dom_1"/>
</dbReference>
<feature type="domain" description="LysM" evidence="2">
    <location>
        <begin position="390"/>
        <end position="433"/>
    </location>
</feature>
<dbReference type="GO" id="GO:0016020">
    <property type="term" value="C:membrane"/>
    <property type="evidence" value="ECO:0007669"/>
    <property type="project" value="InterPro"/>
</dbReference>
<dbReference type="SMART" id="SM00257">
    <property type="entry name" value="LysM"/>
    <property type="match status" value="2"/>
</dbReference>
<dbReference type="AlphaFoldDB" id="A0A1M4VIQ8"/>
<accession>A0A1M4VIQ8</accession>
<sequence>MKHLFFVAITVFSVSLGFSQNNSKKQHKTKPLNMQQFHEIVQDSLRYVFYDYIKTVKLDERWQNALSDSQLFDKMHSSITDSLINREAIQQISTETLKQRLANLNAKTPFQIEYNESLESVINYYLQREQKSTERLISLSYFYFPMFEEIFAKHNIPLEMKYLALVESALNPRAKSPVGATGLWQFMYPTGKMFDLEVSSYVDERMDPLASTEAAAEYLNRLYSIFNDWDLALAAYNSGPGNVSKAIRRSGGQTNYWELRRFLPRETAGYVPSFQAMMYLFEYAEEHQLVVEKPQQLYYATDTIRVKQLVKLEHIAEVTQVDLGYLKFLNPSYKLGIVPFEKHKSYYIRLPYQAAGIYATNEDKIYNFAKQSIALDAKPLPKNKKAEDRIKYRVKSGDYLGKIANKFSVRVSQIKRWNNLRSNRLKIGQRLWVYPKNPDYVKAEIKSKSSQPKLNSKSKNNKTYIVKSGDSLWSIANKFPEVSVEELKSINKLSSSKLQPGMQLKLQKS</sequence>
<dbReference type="CDD" id="cd16894">
    <property type="entry name" value="MltD-like"/>
    <property type="match status" value="1"/>
</dbReference>
<evidence type="ECO:0000313" key="3">
    <source>
        <dbReference type="EMBL" id="SHE68697.1"/>
    </source>
</evidence>
<dbReference type="Pfam" id="PF01476">
    <property type="entry name" value="LysM"/>
    <property type="match status" value="2"/>
</dbReference>
<evidence type="ECO:0000313" key="4">
    <source>
        <dbReference type="Proteomes" id="UP000184462"/>
    </source>
</evidence>
<organism evidence="3 4">
    <name type="scientific">Psychroflexus salarius</name>
    <dbReference type="NCBI Taxonomy" id="1155689"/>
    <lineage>
        <taxon>Bacteria</taxon>
        <taxon>Pseudomonadati</taxon>
        <taxon>Bacteroidota</taxon>
        <taxon>Flavobacteriia</taxon>
        <taxon>Flavobacteriales</taxon>
        <taxon>Flavobacteriaceae</taxon>
        <taxon>Psychroflexus</taxon>
    </lineage>
</organism>
<dbReference type="GO" id="GO:0008932">
    <property type="term" value="F:lytic endotransglycosylase activity"/>
    <property type="evidence" value="ECO:0007669"/>
    <property type="project" value="TreeGrafter"/>
</dbReference>
<dbReference type="Gene3D" id="1.10.530.10">
    <property type="match status" value="1"/>
</dbReference>
<dbReference type="EMBL" id="FQTW01000004">
    <property type="protein sequence ID" value="SHE68697.1"/>
    <property type="molecule type" value="Genomic_DNA"/>
</dbReference>
<dbReference type="Proteomes" id="UP000184462">
    <property type="component" value="Unassembled WGS sequence"/>
</dbReference>
<reference evidence="3 4" key="1">
    <citation type="submission" date="2016-11" db="EMBL/GenBank/DDBJ databases">
        <authorList>
            <person name="Jaros S."/>
            <person name="Januszkiewicz K."/>
            <person name="Wedrychowicz H."/>
        </authorList>
    </citation>
    <scope>NUCLEOTIDE SEQUENCE [LARGE SCALE GENOMIC DNA]</scope>
    <source>
        <strain evidence="3 4">DSM 25661</strain>
    </source>
</reference>
<dbReference type="PANTHER" id="PTHR33734">
    <property type="entry name" value="LYSM DOMAIN-CONTAINING GPI-ANCHORED PROTEIN 2"/>
    <property type="match status" value="1"/>
</dbReference>
<dbReference type="PROSITE" id="PS51782">
    <property type="entry name" value="LYSM"/>
    <property type="match status" value="2"/>
</dbReference>
<evidence type="ECO:0000259" key="2">
    <source>
        <dbReference type="PROSITE" id="PS51782"/>
    </source>
</evidence>
<evidence type="ECO:0000256" key="1">
    <source>
        <dbReference type="ARBA" id="ARBA00007734"/>
    </source>
</evidence>
<dbReference type="CDD" id="cd00118">
    <property type="entry name" value="LysM"/>
    <property type="match status" value="2"/>
</dbReference>
<dbReference type="STRING" id="1155689.SAMN05444278_10475"/>
<dbReference type="Pfam" id="PF01464">
    <property type="entry name" value="SLT"/>
    <property type="match status" value="1"/>
</dbReference>
<proteinExistence type="inferred from homology"/>
<dbReference type="GO" id="GO:0000270">
    <property type="term" value="P:peptidoglycan metabolic process"/>
    <property type="evidence" value="ECO:0007669"/>
    <property type="project" value="InterPro"/>
</dbReference>
<dbReference type="InterPro" id="IPR023346">
    <property type="entry name" value="Lysozyme-like_dom_sf"/>
</dbReference>
<dbReference type="Gene3D" id="3.10.350.10">
    <property type="entry name" value="LysM domain"/>
    <property type="match status" value="2"/>
</dbReference>
<dbReference type="OrthoDB" id="9815002at2"/>
<dbReference type="SUPFAM" id="SSF53955">
    <property type="entry name" value="Lysozyme-like"/>
    <property type="match status" value="1"/>
</dbReference>
<dbReference type="InterPro" id="IPR036779">
    <property type="entry name" value="LysM_dom_sf"/>
</dbReference>
<dbReference type="PANTHER" id="PTHR33734:SF22">
    <property type="entry name" value="MEMBRANE-BOUND LYTIC MUREIN TRANSGLYCOSYLASE D"/>
    <property type="match status" value="1"/>
</dbReference>
<comment type="similarity">
    <text evidence="1">Belongs to the transglycosylase Slt family.</text>
</comment>
<dbReference type="RefSeq" id="WP_073192785.1">
    <property type="nucleotide sequence ID" value="NZ_FQTW01000004.1"/>
</dbReference>
<keyword evidence="4" id="KW-1185">Reference proteome</keyword>
<dbReference type="PROSITE" id="PS00922">
    <property type="entry name" value="TRANSGLYCOSYLASE"/>
    <property type="match status" value="1"/>
</dbReference>
<dbReference type="SUPFAM" id="SSF54106">
    <property type="entry name" value="LysM domain"/>
    <property type="match status" value="2"/>
</dbReference>
<protein>
    <submittedName>
        <fullName evidence="3">Membrane-bound lytic murein transglycosylase D</fullName>
    </submittedName>
</protein>
<dbReference type="InterPro" id="IPR018392">
    <property type="entry name" value="LysM"/>
</dbReference>
<dbReference type="InterPro" id="IPR000189">
    <property type="entry name" value="Transglyc_AS"/>
</dbReference>
<name>A0A1M4VIQ8_9FLAO</name>
<gene>
    <name evidence="3" type="ORF">SAMN05444278_10475</name>
</gene>
<feature type="domain" description="LysM" evidence="2">
    <location>
        <begin position="462"/>
        <end position="506"/>
    </location>
</feature>